<dbReference type="EMBL" id="CAJVPT010066678">
    <property type="protein sequence ID" value="CAG8773792.1"/>
    <property type="molecule type" value="Genomic_DNA"/>
</dbReference>
<evidence type="ECO:0000313" key="2">
    <source>
        <dbReference type="Proteomes" id="UP000789525"/>
    </source>
</evidence>
<proteinExistence type="predicted"/>
<accession>A0ACA9R229</accession>
<protein>
    <submittedName>
        <fullName evidence="1">9628_t:CDS:1</fullName>
    </submittedName>
</protein>
<feature type="non-terminal residue" evidence="1">
    <location>
        <position position="1"/>
    </location>
</feature>
<keyword evidence="2" id="KW-1185">Reference proteome</keyword>
<reference evidence="1" key="1">
    <citation type="submission" date="2021-06" db="EMBL/GenBank/DDBJ databases">
        <authorList>
            <person name="Kallberg Y."/>
            <person name="Tangrot J."/>
            <person name="Rosling A."/>
        </authorList>
    </citation>
    <scope>NUCLEOTIDE SEQUENCE</scope>
    <source>
        <strain evidence="1">CL356</strain>
    </source>
</reference>
<sequence length="59" mass="6603">TGICTLLTGKFVGTCNWWKEVAKRFKKWASNEAVLHGLHVIEYKSLDLGEEEGDMCSGD</sequence>
<evidence type="ECO:0000313" key="1">
    <source>
        <dbReference type="EMBL" id="CAG8773792.1"/>
    </source>
</evidence>
<organism evidence="1 2">
    <name type="scientific">Acaulospora colombiana</name>
    <dbReference type="NCBI Taxonomy" id="27376"/>
    <lineage>
        <taxon>Eukaryota</taxon>
        <taxon>Fungi</taxon>
        <taxon>Fungi incertae sedis</taxon>
        <taxon>Mucoromycota</taxon>
        <taxon>Glomeromycotina</taxon>
        <taxon>Glomeromycetes</taxon>
        <taxon>Diversisporales</taxon>
        <taxon>Acaulosporaceae</taxon>
        <taxon>Acaulospora</taxon>
    </lineage>
</organism>
<comment type="caution">
    <text evidence="1">The sequence shown here is derived from an EMBL/GenBank/DDBJ whole genome shotgun (WGS) entry which is preliminary data.</text>
</comment>
<gene>
    <name evidence="1" type="ORF">ACOLOM_LOCUS13972</name>
</gene>
<name>A0ACA9R229_9GLOM</name>
<dbReference type="Proteomes" id="UP000789525">
    <property type="component" value="Unassembled WGS sequence"/>
</dbReference>